<organism evidence="2 3">
    <name type="scientific">Nocardioides marmorisolisilvae</name>
    <dbReference type="NCBI Taxonomy" id="1542737"/>
    <lineage>
        <taxon>Bacteria</taxon>
        <taxon>Bacillati</taxon>
        <taxon>Actinomycetota</taxon>
        <taxon>Actinomycetes</taxon>
        <taxon>Propionibacteriales</taxon>
        <taxon>Nocardioidaceae</taxon>
        <taxon>Nocardioides</taxon>
    </lineage>
</organism>
<protein>
    <submittedName>
        <fullName evidence="2">Uncharacterized protein</fullName>
    </submittedName>
</protein>
<keyword evidence="3" id="KW-1185">Reference proteome</keyword>
<evidence type="ECO:0000256" key="1">
    <source>
        <dbReference type="SAM" id="Phobius"/>
    </source>
</evidence>
<comment type="caution">
    <text evidence="2">The sequence shown here is derived from an EMBL/GenBank/DDBJ whole genome shotgun (WGS) entry which is preliminary data.</text>
</comment>
<gene>
    <name evidence="2" type="ORF">EFL95_04485</name>
</gene>
<dbReference type="EMBL" id="RJSG01000002">
    <property type="protein sequence ID" value="RNL78367.1"/>
    <property type="molecule type" value="Genomic_DNA"/>
</dbReference>
<keyword evidence="1" id="KW-0472">Membrane</keyword>
<evidence type="ECO:0000313" key="2">
    <source>
        <dbReference type="EMBL" id="RNL78367.1"/>
    </source>
</evidence>
<accession>A0A3N0DRV6</accession>
<dbReference type="RefSeq" id="WP_123232866.1">
    <property type="nucleotide sequence ID" value="NZ_RJSG01000002.1"/>
</dbReference>
<evidence type="ECO:0000313" key="3">
    <source>
        <dbReference type="Proteomes" id="UP000277094"/>
    </source>
</evidence>
<proteinExistence type="predicted"/>
<keyword evidence="1" id="KW-0812">Transmembrane</keyword>
<dbReference type="Proteomes" id="UP000277094">
    <property type="component" value="Unassembled WGS sequence"/>
</dbReference>
<dbReference type="AlphaFoldDB" id="A0A3N0DRV6"/>
<keyword evidence="1" id="KW-1133">Transmembrane helix</keyword>
<feature type="transmembrane region" description="Helical" evidence="1">
    <location>
        <begin position="48"/>
        <end position="68"/>
    </location>
</feature>
<sequence>MERIIARVLVVFAVGFALIALVVAGYDGGCGSLFSATSCDHHPTGQVIATIILVGLALTCGVAAYEAYVSGPRPPEEPPTIYPGGAQV</sequence>
<name>A0A3N0DRV6_9ACTN</name>
<reference evidence="2 3" key="1">
    <citation type="submission" date="2018-11" db="EMBL/GenBank/DDBJ databases">
        <authorList>
            <person name="Li F."/>
        </authorList>
    </citation>
    <scope>NUCLEOTIDE SEQUENCE [LARGE SCALE GENOMIC DNA]</scope>
    <source>
        <strain evidence="2 3">KIS18-7</strain>
    </source>
</reference>